<keyword evidence="2" id="KW-0342">GTP-binding</keyword>
<name>A0A914WS80_9BILA</name>
<dbReference type="InterPro" id="IPR001806">
    <property type="entry name" value="Small_GTPase"/>
</dbReference>
<dbReference type="SMART" id="SM00174">
    <property type="entry name" value="RHO"/>
    <property type="match status" value="1"/>
</dbReference>
<dbReference type="SMART" id="SM00175">
    <property type="entry name" value="RAB"/>
    <property type="match status" value="1"/>
</dbReference>
<dbReference type="SUPFAM" id="SSF52540">
    <property type="entry name" value="P-loop containing nucleoside triphosphate hydrolases"/>
    <property type="match status" value="1"/>
</dbReference>
<evidence type="ECO:0000313" key="4">
    <source>
        <dbReference type="WBParaSite" id="PSAMB.scaffold505size48986.g6597.t1"/>
    </source>
</evidence>
<dbReference type="WBParaSite" id="PSAMB.scaffold505size48986.g6597.t1">
    <property type="protein sequence ID" value="PSAMB.scaffold505size48986.g6597.t1"/>
    <property type="gene ID" value="PSAMB.scaffold505size48986.g6597"/>
</dbReference>
<dbReference type="InterPro" id="IPR003578">
    <property type="entry name" value="Small_GTPase_Rho"/>
</dbReference>
<dbReference type="AlphaFoldDB" id="A0A914WS80"/>
<proteinExistence type="predicted"/>
<organism evidence="3 4">
    <name type="scientific">Plectus sambesii</name>
    <dbReference type="NCBI Taxonomy" id="2011161"/>
    <lineage>
        <taxon>Eukaryota</taxon>
        <taxon>Metazoa</taxon>
        <taxon>Ecdysozoa</taxon>
        <taxon>Nematoda</taxon>
        <taxon>Chromadorea</taxon>
        <taxon>Plectida</taxon>
        <taxon>Plectina</taxon>
        <taxon>Plectoidea</taxon>
        <taxon>Plectidae</taxon>
        <taxon>Plectus</taxon>
    </lineage>
</organism>
<dbReference type="PROSITE" id="PS51419">
    <property type="entry name" value="RAB"/>
    <property type="match status" value="1"/>
</dbReference>
<dbReference type="Proteomes" id="UP000887566">
    <property type="component" value="Unplaced"/>
</dbReference>
<dbReference type="GO" id="GO:0007264">
    <property type="term" value="P:small GTPase-mediated signal transduction"/>
    <property type="evidence" value="ECO:0007669"/>
    <property type="project" value="InterPro"/>
</dbReference>
<dbReference type="Pfam" id="PF00071">
    <property type="entry name" value="Ras"/>
    <property type="match status" value="1"/>
</dbReference>
<dbReference type="PROSITE" id="PS51420">
    <property type="entry name" value="RHO"/>
    <property type="match status" value="1"/>
</dbReference>
<keyword evidence="1" id="KW-0547">Nucleotide-binding</keyword>
<dbReference type="GO" id="GO:0005525">
    <property type="term" value="F:GTP binding"/>
    <property type="evidence" value="ECO:0007669"/>
    <property type="project" value="UniProtKB-KW"/>
</dbReference>
<dbReference type="PRINTS" id="PR00449">
    <property type="entry name" value="RASTRNSFRMNG"/>
</dbReference>
<dbReference type="Gene3D" id="3.40.50.300">
    <property type="entry name" value="P-loop containing nucleotide triphosphate hydrolases"/>
    <property type="match status" value="1"/>
</dbReference>
<accession>A0A914WS80</accession>
<dbReference type="InterPro" id="IPR027417">
    <property type="entry name" value="P-loop_NTPase"/>
</dbReference>
<dbReference type="PANTHER" id="PTHR24072">
    <property type="entry name" value="RHO FAMILY GTPASE"/>
    <property type="match status" value="1"/>
</dbReference>
<dbReference type="GO" id="GO:0003924">
    <property type="term" value="F:GTPase activity"/>
    <property type="evidence" value="ECO:0007669"/>
    <property type="project" value="InterPro"/>
</dbReference>
<evidence type="ECO:0000256" key="2">
    <source>
        <dbReference type="ARBA" id="ARBA00023134"/>
    </source>
</evidence>
<reference evidence="4" key="1">
    <citation type="submission" date="2022-11" db="UniProtKB">
        <authorList>
            <consortium name="WormBaseParasite"/>
        </authorList>
    </citation>
    <scope>IDENTIFICATION</scope>
</reference>
<evidence type="ECO:0000313" key="3">
    <source>
        <dbReference type="Proteomes" id="UP000887566"/>
    </source>
</evidence>
<evidence type="ECO:0000256" key="1">
    <source>
        <dbReference type="ARBA" id="ARBA00022741"/>
    </source>
</evidence>
<sequence length="398" mass="43795">MGEKIGPLCAIDIEGPPKLSRKGAKGVSTFHAECGGMRSVNYRPLVHPGRPTTKRTNERYNHVRAVGDGEGIRTATDRGRYATRRSVSTLITMWTSTSRAASGAFSQKISKNVIVARRPPSCATAFIHSGRSIAHSLHFDPLLPVRRPRASNRHVVVAPLGEDDFDSLRPLSYPDSDVFLFCFNVVSPASFYSLAQRWGPEIKQHAPDTPIILVGTQTDLRNNVSVLLDLNRYGESPVTEAEARAYAAEIGAVSYVECSALTQRNLKDVFDCAIITALRRSDDAGASVSGEGDNKPERRSVRQLIRDKLASASRSSDIGAVVEDEDLSHCKKVQQPAPLPIMTQSAVMFKRQTSNTKINEVKHNNCNGVSKNCEEPAAKQSKLREGWRRLICFTKRLV</sequence>
<keyword evidence="3" id="KW-1185">Reference proteome</keyword>
<protein>
    <submittedName>
        <fullName evidence="4">Uncharacterized protein</fullName>
    </submittedName>
</protein>